<protein>
    <submittedName>
        <fullName evidence="2">Uncharacterized protein</fullName>
    </submittedName>
</protein>
<gene>
    <name evidence="2" type="ORF">SAMN02745910_01566</name>
</gene>
<feature type="transmembrane region" description="Helical" evidence="1">
    <location>
        <begin position="7"/>
        <end position="27"/>
    </location>
</feature>
<comment type="caution">
    <text evidence="2">The sequence shown here is derived from an EMBL/GenBank/DDBJ whole genome shotgun (WGS) entry which is preliminary data.</text>
</comment>
<reference evidence="2 3" key="1">
    <citation type="submission" date="2016-10" db="EMBL/GenBank/DDBJ databases">
        <authorList>
            <person name="Varghese N."/>
            <person name="Submissions S."/>
        </authorList>
    </citation>
    <scope>NUCLEOTIDE SEQUENCE [LARGE SCALE GENOMIC DNA]</scope>
    <source>
        <strain evidence="2 3">DSM 13796</strain>
    </source>
</reference>
<evidence type="ECO:0000313" key="2">
    <source>
        <dbReference type="EMBL" id="SFQ47703.1"/>
    </source>
</evidence>
<organism evidence="2 3">
    <name type="scientific">Priestia endophytica DSM 13796</name>
    <dbReference type="NCBI Taxonomy" id="1121089"/>
    <lineage>
        <taxon>Bacteria</taxon>
        <taxon>Bacillati</taxon>
        <taxon>Bacillota</taxon>
        <taxon>Bacilli</taxon>
        <taxon>Bacillales</taxon>
        <taxon>Bacillaceae</taxon>
        <taxon>Priestia</taxon>
    </lineage>
</organism>
<accession>A0A1I5YTW2</accession>
<feature type="transmembrane region" description="Helical" evidence="1">
    <location>
        <begin position="39"/>
        <end position="57"/>
    </location>
</feature>
<evidence type="ECO:0000313" key="3">
    <source>
        <dbReference type="Proteomes" id="UP000182762"/>
    </source>
</evidence>
<proteinExistence type="predicted"/>
<name>A0A1I5YTW2_9BACI</name>
<keyword evidence="1" id="KW-0812">Transmembrane</keyword>
<keyword evidence="1" id="KW-0472">Membrane</keyword>
<dbReference type="RefSeq" id="WP_061805202.1">
    <property type="nucleotide sequence ID" value="NZ_FOXX01000003.1"/>
</dbReference>
<dbReference type="GeneID" id="93710267"/>
<evidence type="ECO:0000256" key="1">
    <source>
        <dbReference type="SAM" id="Phobius"/>
    </source>
</evidence>
<keyword evidence="1" id="KW-1133">Transmembrane helix</keyword>
<sequence length="72" mass="8496">MSLYKTLFQLSLCMMVIFGGTFVLKYVKTGEVFVDQFSGFFIGLVLFFHCFFGRFMIRKEREERLDLDALFA</sequence>
<dbReference type="Proteomes" id="UP000182762">
    <property type="component" value="Unassembled WGS sequence"/>
</dbReference>
<keyword evidence="3" id="KW-1185">Reference proteome</keyword>
<dbReference type="EMBL" id="FOXX01000003">
    <property type="protein sequence ID" value="SFQ47703.1"/>
    <property type="molecule type" value="Genomic_DNA"/>
</dbReference>